<evidence type="ECO:0000259" key="11">
    <source>
        <dbReference type="PROSITE" id="PS51007"/>
    </source>
</evidence>
<dbReference type="InterPro" id="IPR036909">
    <property type="entry name" value="Cyt_c-like_dom_sf"/>
</dbReference>
<feature type="signal peptide" evidence="10">
    <location>
        <begin position="1"/>
        <end position="22"/>
    </location>
</feature>
<feature type="region of interest" description="Disordered" evidence="9">
    <location>
        <begin position="350"/>
        <end position="385"/>
    </location>
</feature>
<evidence type="ECO:0000256" key="7">
    <source>
        <dbReference type="ARBA" id="ARBA00023004"/>
    </source>
</evidence>
<evidence type="ECO:0000256" key="10">
    <source>
        <dbReference type="SAM" id="SignalP"/>
    </source>
</evidence>
<name>A0ABY0K4I1_9HYPH</name>
<keyword evidence="13" id="KW-1185">Reference proteome</keyword>
<comment type="caution">
    <text evidence="12">The sequence shown here is derived from an EMBL/GenBank/DDBJ whole genome shotgun (WGS) entry which is preliminary data.</text>
</comment>
<feature type="compositionally biased region" description="Basic and acidic residues" evidence="9">
    <location>
        <begin position="370"/>
        <end position="385"/>
    </location>
</feature>
<dbReference type="PANTHER" id="PTHR30600">
    <property type="entry name" value="CYTOCHROME C PEROXIDASE-RELATED"/>
    <property type="match status" value="1"/>
</dbReference>
<dbReference type="Proteomes" id="UP000182800">
    <property type="component" value="Unassembled WGS sequence"/>
</dbReference>
<dbReference type="RefSeq" id="WP_074443348.1">
    <property type="nucleotide sequence ID" value="NZ_FMBM01000001.1"/>
</dbReference>
<dbReference type="InterPro" id="IPR023929">
    <property type="entry name" value="MbnH-like"/>
</dbReference>
<feature type="domain" description="Cytochrome c" evidence="11">
    <location>
        <begin position="208"/>
        <end position="344"/>
    </location>
</feature>
<dbReference type="PROSITE" id="PS51007">
    <property type="entry name" value="CYTC"/>
    <property type="match status" value="1"/>
</dbReference>
<dbReference type="Pfam" id="PF03150">
    <property type="entry name" value="CCP_MauG"/>
    <property type="match status" value="1"/>
</dbReference>
<dbReference type="EMBL" id="FMBM01000001">
    <property type="protein sequence ID" value="SCC78488.1"/>
    <property type="molecule type" value="Genomic_DNA"/>
</dbReference>
<dbReference type="InterPro" id="IPR051395">
    <property type="entry name" value="Cytochrome_c_Peroxidase/MauG"/>
</dbReference>
<keyword evidence="7 8" id="KW-0408">Iron</keyword>
<evidence type="ECO:0000313" key="12">
    <source>
        <dbReference type="EMBL" id="SCC78488.1"/>
    </source>
</evidence>
<dbReference type="Gene3D" id="1.10.760.10">
    <property type="entry name" value="Cytochrome c-like domain"/>
    <property type="match status" value="2"/>
</dbReference>
<dbReference type="PIRSF" id="PIRSF000294">
    <property type="entry name" value="Cytochrome-c_peroxidase"/>
    <property type="match status" value="1"/>
</dbReference>
<evidence type="ECO:0000256" key="3">
    <source>
        <dbReference type="ARBA" id="ARBA00022723"/>
    </source>
</evidence>
<keyword evidence="5" id="KW-0574">Periplasm</keyword>
<evidence type="ECO:0000256" key="4">
    <source>
        <dbReference type="ARBA" id="ARBA00022729"/>
    </source>
</evidence>
<dbReference type="NCBIfam" id="TIGR04039">
    <property type="entry name" value="MXAN_0977_Heme2"/>
    <property type="match status" value="1"/>
</dbReference>
<evidence type="ECO:0000256" key="1">
    <source>
        <dbReference type="ARBA" id="ARBA00004418"/>
    </source>
</evidence>
<feature type="chain" id="PRO_5047271374" evidence="10">
    <location>
        <begin position="23"/>
        <end position="385"/>
    </location>
</feature>
<evidence type="ECO:0000313" key="13">
    <source>
        <dbReference type="Proteomes" id="UP000182800"/>
    </source>
</evidence>
<keyword evidence="4 10" id="KW-0732">Signal</keyword>
<organism evidence="12 13">
    <name type="scientific">Saliniramus fredricksonii</name>
    <dbReference type="NCBI Taxonomy" id="1653334"/>
    <lineage>
        <taxon>Bacteria</taxon>
        <taxon>Pseudomonadati</taxon>
        <taxon>Pseudomonadota</taxon>
        <taxon>Alphaproteobacteria</taxon>
        <taxon>Hyphomicrobiales</taxon>
        <taxon>Salinarimonadaceae</taxon>
        <taxon>Saliniramus</taxon>
    </lineage>
</organism>
<keyword evidence="2 8" id="KW-0349">Heme</keyword>
<evidence type="ECO:0000256" key="8">
    <source>
        <dbReference type="PROSITE-ProRule" id="PRU00433"/>
    </source>
</evidence>
<dbReference type="InterPro" id="IPR009056">
    <property type="entry name" value="Cyt_c-like_dom"/>
</dbReference>
<dbReference type="PANTHER" id="PTHR30600:SF14">
    <property type="entry name" value="CYTOCHROME C PEROXIDASE"/>
    <property type="match status" value="1"/>
</dbReference>
<protein>
    <submittedName>
        <fullName evidence="12">Cytochrome c peroxidase</fullName>
    </submittedName>
</protein>
<accession>A0ABY0K4I1</accession>
<keyword evidence="3 8" id="KW-0479">Metal-binding</keyword>
<dbReference type="GO" id="GO:0004601">
    <property type="term" value="F:peroxidase activity"/>
    <property type="evidence" value="ECO:0007669"/>
    <property type="project" value="UniProtKB-KW"/>
</dbReference>
<evidence type="ECO:0000256" key="5">
    <source>
        <dbReference type="ARBA" id="ARBA00022764"/>
    </source>
</evidence>
<comment type="subcellular location">
    <subcellularLocation>
        <location evidence="1">Periplasm</location>
    </subcellularLocation>
</comment>
<evidence type="ECO:0000256" key="9">
    <source>
        <dbReference type="SAM" id="MobiDB-lite"/>
    </source>
</evidence>
<gene>
    <name evidence="12" type="ORF">GA0071312_0317</name>
</gene>
<evidence type="ECO:0000256" key="6">
    <source>
        <dbReference type="ARBA" id="ARBA00023002"/>
    </source>
</evidence>
<sequence length="385" mass="42543">MRGPLLFAAVAAVCVAVTASYAEDRVFVWQMPDWLPPPAVPSGSKMTVERVTLGRHLFYDARLSADGTIACASCHEQSRAFSDGRAKSIGIGGQRSFLNAPSLGNVAYMSTLTWANPMVETLEFHALIPLFGSDPEEMGNAGREDELFQRIMADPYYQEAFPSAFPDTPEANLYTVTRALAAFQRTLITADSPYDRYKYGGDRSALSVEALRGEALFFDHRLECYHCHAGFNFTNNLVTSRSAFAQTSFHNTGLGVMGGLAEFTLSSRDEGRFRTPSLRNVELTAPYMHDGRFDTLEEVIRHYAAGGDAARQGNYDPNRDPLVPGFTISDSEVSDLIAFLESLTDERFTSNPAFADPWPEGHPARAGRIMPEKLDHPSQNRKETQ</sequence>
<dbReference type="SUPFAM" id="SSF46626">
    <property type="entry name" value="Cytochrome c"/>
    <property type="match status" value="2"/>
</dbReference>
<evidence type="ECO:0000256" key="2">
    <source>
        <dbReference type="ARBA" id="ARBA00022617"/>
    </source>
</evidence>
<keyword evidence="12" id="KW-0575">Peroxidase</keyword>
<proteinExistence type="predicted"/>
<reference evidence="12 13" key="1">
    <citation type="submission" date="2016-08" db="EMBL/GenBank/DDBJ databases">
        <authorList>
            <person name="Varghese N."/>
            <person name="Submissions Spin"/>
        </authorList>
    </citation>
    <scope>NUCLEOTIDE SEQUENCE [LARGE SCALE GENOMIC DNA]</scope>
    <source>
        <strain evidence="12 13">HL-109</strain>
    </source>
</reference>
<dbReference type="InterPro" id="IPR026259">
    <property type="entry name" value="MauG/Cytc_peroxidase"/>
</dbReference>
<dbReference type="InterPro" id="IPR004852">
    <property type="entry name" value="Di-haem_cyt_c_peroxidsae"/>
</dbReference>
<keyword evidence="6" id="KW-0560">Oxidoreductase</keyword>